<gene>
    <name evidence="8" type="ORF">AS594_08080</name>
</gene>
<evidence type="ECO:0000256" key="1">
    <source>
        <dbReference type="ARBA" id="ARBA00004651"/>
    </source>
</evidence>
<dbReference type="OrthoDB" id="3209118at2"/>
<feature type="transmembrane region" description="Helical" evidence="7">
    <location>
        <begin position="236"/>
        <end position="257"/>
    </location>
</feature>
<evidence type="ECO:0000256" key="5">
    <source>
        <dbReference type="ARBA" id="ARBA00023136"/>
    </source>
</evidence>
<proteinExistence type="predicted"/>
<dbReference type="RefSeq" id="WP_069926327.1">
    <property type="nucleotide sequence ID" value="NZ_MEHI01000001.1"/>
</dbReference>
<evidence type="ECO:0000256" key="3">
    <source>
        <dbReference type="ARBA" id="ARBA00022692"/>
    </source>
</evidence>
<name>A0A1E5P4I8_9ACTN</name>
<feature type="compositionally biased region" description="Basic and acidic residues" evidence="6">
    <location>
        <begin position="352"/>
        <end position="404"/>
    </location>
</feature>
<comment type="caution">
    <text evidence="8">The sequence shown here is derived from an EMBL/GenBank/DDBJ whole genome shotgun (WGS) entry which is preliminary data.</text>
</comment>
<feature type="transmembrane region" description="Helical" evidence="7">
    <location>
        <begin position="164"/>
        <end position="185"/>
    </location>
</feature>
<feature type="transmembrane region" description="Helical" evidence="7">
    <location>
        <begin position="269"/>
        <end position="293"/>
    </location>
</feature>
<dbReference type="Pfam" id="PF03631">
    <property type="entry name" value="Virul_fac_BrkB"/>
    <property type="match status" value="1"/>
</dbReference>
<evidence type="ECO:0000256" key="2">
    <source>
        <dbReference type="ARBA" id="ARBA00022475"/>
    </source>
</evidence>
<dbReference type="STRING" id="285458.BGM19_29030"/>
<feature type="transmembrane region" description="Helical" evidence="7">
    <location>
        <begin position="124"/>
        <end position="144"/>
    </location>
</feature>
<evidence type="ECO:0000256" key="7">
    <source>
        <dbReference type="SAM" id="Phobius"/>
    </source>
</evidence>
<feature type="transmembrane region" description="Helical" evidence="7">
    <location>
        <begin position="54"/>
        <end position="76"/>
    </location>
</feature>
<feature type="transmembrane region" description="Helical" evidence="7">
    <location>
        <begin position="205"/>
        <end position="224"/>
    </location>
</feature>
<feature type="compositionally biased region" description="Acidic residues" evidence="6">
    <location>
        <begin position="339"/>
        <end position="348"/>
    </location>
</feature>
<dbReference type="PANTHER" id="PTHR30213">
    <property type="entry name" value="INNER MEMBRANE PROTEIN YHJD"/>
    <property type="match status" value="1"/>
</dbReference>
<evidence type="ECO:0000313" key="8">
    <source>
        <dbReference type="EMBL" id="OEJ24453.1"/>
    </source>
</evidence>
<evidence type="ECO:0000313" key="9">
    <source>
        <dbReference type="Proteomes" id="UP000095759"/>
    </source>
</evidence>
<sequence length="404" mass="44246">MQAAKETPERPQGRLHRARVLYRNVSKRKLVWLLLKDTVNSCIEYRILGLAAEAAFFTLLSLPPLLLGMIGLLGYVDAWTDTETVASIERNILTAAQTVLSDRGVNDFAKPLIADVTQGARPDIISIGFAIALWSGSRAVNVFIDTITVMYGLDGHRGIVKTRLLAFLLYVVALIIGAVVLPLMVVGPDRVVDLVPFGTEVISVLYWPVVIVLSIVFLTTLYHVSVPVRSPWVEDVPGALMALAMCVLGSFLLRIYLTSTVEGPTIYGSLAAPIAVLLWICICAFAVLVGAAVNAAIDRVWPSVATAAAREANDRVRTAQAAAVIARAEAARAAARDGEDGEDFDPDMPSEFPERWSRFLPPDDVKSRLHSGRDREPKETPRETRETREAREARETREAKESHP</sequence>
<comment type="subcellular location">
    <subcellularLocation>
        <location evidence="1">Cell membrane</location>
        <topology evidence="1">Multi-pass membrane protein</topology>
    </subcellularLocation>
</comment>
<dbReference type="GO" id="GO:0005886">
    <property type="term" value="C:plasma membrane"/>
    <property type="evidence" value="ECO:0007669"/>
    <property type="project" value="UniProtKB-SubCell"/>
</dbReference>
<dbReference type="InterPro" id="IPR017039">
    <property type="entry name" value="Virul_fac_BrkB"/>
</dbReference>
<dbReference type="EMBL" id="MEHJ01000001">
    <property type="protein sequence ID" value="OEJ24453.1"/>
    <property type="molecule type" value="Genomic_DNA"/>
</dbReference>
<keyword evidence="4 7" id="KW-1133">Transmembrane helix</keyword>
<reference evidence="8 9" key="1">
    <citation type="submission" date="2016-08" db="EMBL/GenBank/DDBJ databases">
        <title>Complete genome sequence of Streptomyces agglomeratus strain 6-3-2, a novel anti-MRSA actinomycete isolated from Wuli of Tebit, China.</title>
        <authorList>
            <person name="Chen X."/>
        </authorList>
    </citation>
    <scope>NUCLEOTIDE SEQUENCE [LARGE SCALE GENOMIC DNA]</scope>
    <source>
        <strain evidence="8 9">6-3-2</strain>
    </source>
</reference>
<evidence type="ECO:0000256" key="6">
    <source>
        <dbReference type="SAM" id="MobiDB-lite"/>
    </source>
</evidence>
<accession>A0A1E5P4I8</accession>
<evidence type="ECO:0008006" key="10">
    <source>
        <dbReference type="Google" id="ProtNLM"/>
    </source>
</evidence>
<dbReference type="PANTHER" id="PTHR30213:SF0">
    <property type="entry name" value="UPF0761 MEMBRANE PROTEIN YIHY"/>
    <property type="match status" value="1"/>
</dbReference>
<keyword evidence="2" id="KW-1003">Cell membrane</keyword>
<protein>
    <recommendedName>
        <fullName evidence="10">YihY/virulence factor BrkB family protein</fullName>
    </recommendedName>
</protein>
<dbReference type="Proteomes" id="UP000095759">
    <property type="component" value="Unassembled WGS sequence"/>
</dbReference>
<organism evidence="8 9">
    <name type="scientific">Streptomyces agglomeratus</name>
    <dbReference type="NCBI Taxonomy" id="285458"/>
    <lineage>
        <taxon>Bacteria</taxon>
        <taxon>Bacillati</taxon>
        <taxon>Actinomycetota</taxon>
        <taxon>Actinomycetes</taxon>
        <taxon>Kitasatosporales</taxon>
        <taxon>Streptomycetaceae</taxon>
        <taxon>Streptomyces</taxon>
    </lineage>
</organism>
<feature type="region of interest" description="Disordered" evidence="6">
    <location>
        <begin position="334"/>
        <end position="404"/>
    </location>
</feature>
<keyword evidence="5 7" id="KW-0472">Membrane</keyword>
<evidence type="ECO:0000256" key="4">
    <source>
        <dbReference type="ARBA" id="ARBA00022989"/>
    </source>
</evidence>
<keyword evidence="9" id="KW-1185">Reference proteome</keyword>
<dbReference type="AlphaFoldDB" id="A0A1E5P4I8"/>
<keyword evidence="3 7" id="KW-0812">Transmembrane</keyword>